<organism evidence="2 3">
    <name type="scientific">Myxococcus xanthus</name>
    <dbReference type="NCBI Taxonomy" id="34"/>
    <lineage>
        <taxon>Bacteria</taxon>
        <taxon>Pseudomonadati</taxon>
        <taxon>Myxococcota</taxon>
        <taxon>Myxococcia</taxon>
        <taxon>Myxococcales</taxon>
        <taxon>Cystobacterineae</taxon>
        <taxon>Myxococcaceae</taxon>
        <taxon>Myxococcus</taxon>
    </lineage>
</organism>
<feature type="domain" description="DUF2169" evidence="1">
    <location>
        <begin position="44"/>
        <end position="150"/>
    </location>
</feature>
<dbReference type="Proteomes" id="UP000533080">
    <property type="component" value="Unassembled WGS sequence"/>
</dbReference>
<accession>A0A7Y4MVN1</accession>
<name>A0A7Y4MVN1_MYXXA</name>
<evidence type="ECO:0000259" key="1">
    <source>
        <dbReference type="Pfam" id="PF09937"/>
    </source>
</evidence>
<comment type="caution">
    <text evidence="2">The sequence shown here is derived from an EMBL/GenBank/DDBJ whole genome shotgun (WGS) entry which is preliminary data.</text>
</comment>
<feature type="non-terminal residue" evidence="2">
    <location>
        <position position="1"/>
    </location>
</feature>
<reference evidence="2 3" key="1">
    <citation type="submission" date="2020-05" db="EMBL/GenBank/DDBJ databases">
        <authorList>
            <person name="Whitworth D."/>
        </authorList>
    </citation>
    <scope>NUCLEOTIDE SEQUENCE [LARGE SCALE GENOMIC DNA]</scope>
    <source>
        <strain evidence="2 3">AM005</strain>
    </source>
</reference>
<sequence>TIRFTISALNASVYDTATCLYSPPGWSARPVSRGDNFPDTGGSRAWQPRLGYGGTYDAQWTERRAPLWPRDFDERFFQAASPGLIATPWLEGGESVVLSGLSPDGTFSFRLPRHRFVASAVFRNRVERRRMRLDGVLLEPDERLLRLYWRAAFPAEREFAHHEQTLVRELEPWEDG</sequence>
<protein>
    <submittedName>
        <fullName evidence="2">DUF2169 domain-containing protein</fullName>
    </submittedName>
</protein>
<dbReference type="AlphaFoldDB" id="A0A7Y4MVN1"/>
<dbReference type="Pfam" id="PF09937">
    <property type="entry name" value="DUF2169"/>
    <property type="match status" value="1"/>
</dbReference>
<dbReference type="EMBL" id="JABFNT010000258">
    <property type="protein sequence ID" value="NOJ83862.1"/>
    <property type="molecule type" value="Genomic_DNA"/>
</dbReference>
<dbReference type="InterPro" id="IPR018683">
    <property type="entry name" value="DUF2169"/>
</dbReference>
<proteinExistence type="predicted"/>
<evidence type="ECO:0000313" key="2">
    <source>
        <dbReference type="EMBL" id="NOJ83862.1"/>
    </source>
</evidence>
<evidence type="ECO:0000313" key="3">
    <source>
        <dbReference type="Proteomes" id="UP000533080"/>
    </source>
</evidence>
<gene>
    <name evidence="2" type="ORF">HNV28_37080</name>
</gene>